<dbReference type="Proteomes" id="UP000237105">
    <property type="component" value="Unassembled WGS sequence"/>
</dbReference>
<dbReference type="InterPro" id="IPR021109">
    <property type="entry name" value="Peptidase_aspartic_dom_sf"/>
</dbReference>
<protein>
    <recommendedName>
        <fullName evidence="4">Aspartic peptidase domain containing protein</fullName>
    </recommendedName>
</protein>
<evidence type="ECO:0000313" key="3">
    <source>
        <dbReference type="Proteomes" id="UP000237105"/>
    </source>
</evidence>
<gene>
    <name evidence="2" type="ORF">PanWU01x14_167590</name>
</gene>
<dbReference type="Gene3D" id="2.40.70.10">
    <property type="entry name" value="Acid Proteases"/>
    <property type="match status" value="1"/>
</dbReference>
<organism evidence="2 3">
    <name type="scientific">Parasponia andersonii</name>
    <name type="common">Sponia andersonii</name>
    <dbReference type="NCBI Taxonomy" id="3476"/>
    <lineage>
        <taxon>Eukaryota</taxon>
        <taxon>Viridiplantae</taxon>
        <taxon>Streptophyta</taxon>
        <taxon>Embryophyta</taxon>
        <taxon>Tracheophyta</taxon>
        <taxon>Spermatophyta</taxon>
        <taxon>Magnoliopsida</taxon>
        <taxon>eudicotyledons</taxon>
        <taxon>Gunneridae</taxon>
        <taxon>Pentapetalae</taxon>
        <taxon>rosids</taxon>
        <taxon>fabids</taxon>
        <taxon>Rosales</taxon>
        <taxon>Cannabaceae</taxon>
        <taxon>Parasponia</taxon>
    </lineage>
</organism>
<evidence type="ECO:0000313" key="2">
    <source>
        <dbReference type="EMBL" id="PON58367.1"/>
    </source>
</evidence>
<feature type="region of interest" description="Disordered" evidence="1">
    <location>
        <begin position="1"/>
        <end position="23"/>
    </location>
</feature>
<evidence type="ECO:0008006" key="4">
    <source>
        <dbReference type="Google" id="ProtNLM"/>
    </source>
</evidence>
<dbReference type="CDD" id="cd00303">
    <property type="entry name" value="retropepsin_like"/>
    <property type="match status" value="1"/>
</dbReference>
<proteinExistence type="predicted"/>
<evidence type="ECO:0000256" key="1">
    <source>
        <dbReference type="SAM" id="MobiDB-lite"/>
    </source>
</evidence>
<dbReference type="PANTHER" id="PTHR33240:SF15">
    <property type="entry name" value="GAG-PRO-LIKE PROTEIN"/>
    <property type="match status" value="1"/>
</dbReference>
<dbReference type="OrthoDB" id="1166097at2759"/>
<comment type="caution">
    <text evidence="2">The sequence shown here is derived from an EMBL/GenBank/DDBJ whole genome shotgun (WGS) entry which is preliminary data.</text>
</comment>
<name>A0A2P5CBG3_PARAD</name>
<accession>A0A2P5CBG3</accession>
<dbReference type="PANTHER" id="PTHR33240">
    <property type="entry name" value="OS08G0508500 PROTEIN"/>
    <property type="match status" value="1"/>
</dbReference>
<sequence length="149" mass="16596">MIVGRPEPTQSQEGKEKHRKRTEERVKRLRGLGHSVNHLTMGESYASTAPFAFTQQDLATMHLPHDDPLVIKLQIDSVMVGKVLVDSGSSVDVLFLSTFKNISLNRSALRPTYQPLFAFNNSKVSPLGVVTLKFCAAERCLDVDFVIIN</sequence>
<feature type="compositionally biased region" description="Basic and acidic residues" evidence="1">
    <location>
        <begin position="13"/>
        <end position="23"/>
    </location>
</feature>
<dbReference type="AlphaFoldDB" id="A0A2P5CBG3"/>
<keyword evidence="3" id="KW-1185">Reference proteome</keyword>
<reference evidence="3" key="1">
    <citation type="submission" date="2016-06" db="EMBL/GenBank/DDBJ databases">
        <title>Parallel loss of symbiosis genes in relatives of nitrogen-fixing non-legume Parasponia.</title>
        <authorList>
            <person name="Van Velzen R."/>
            <person name="Holmer R."/>
            <person name="Bu F."/>
            <person name="Rutten L."/>
            <person name="Van Zeijl A."/>
            <person name="Liu W."/>
            <person name="Santuari L."/>
            <person name="Cao Q."/>
            <person name="Sharma T."/>
            <person name="Shen D."/>
            <person name="Roswanjaya Y."/>
            <person name="Wardhani T."/>
            <person name="Kalhor M.S."/>
            <person name="Jansen J."/>
            <person name="Van den Hoogen J."/>
            <person name="Gungor B."/>
            <person name="Hartog M."/>
            <person name="Hontelez J."/>
            <person name="Verver J."/>
            <person name="Yang W.-C."/>
            <person name="Schijlen E."/>
            <person name="Repin R."/>
            <person name="Schilthuizen M."/>
            <person name="Schranz E."/>
            <person name="Heidstra R."/>
            <person name="Miyata K."/>
            <person name="Fedorova E."/>
            <person name="Kohlen W."/>
            <person name="Bisseling T."/>
            <person name="Smit S."/>
            <person name="Geurts R."/>
        </authorList>
    </citation>
    <scope>NUCLEOTIDE SEQUENCE [LARGE SCALE GENOMIC DNA]</scope>
    <source>
        <strain evidence="3">cv. WU1-14</strain>
    </source>
</reference>
<dbReference type="EMBL" id="JXTB01000150">
    <property type="protein sequence ID" value="PON58367.1"/>
    <property type="molecule type" value="Genomic_DNA"/>
</dbReference>